<sequence length="182" mass="20031">MSTIFSSDDYHVLINNEVMIFRPTNANARVLILTPPGIKPQFYSILAVLLTKSGIEVMMPRLPLSCNQVKLTKLVRKLSGVYSHDLVLLLGFDIKDLNEPKLVIGFIGGFMTRQLVESRVPGSVFVVPISDCGWIDGSITSPDLVIDGDALSLNAMLSIRELVINKVLHILGANKNKWISGK</sequence>
<dbReference type="Proteomes" id="UP001060771">
    <property type="component" value="Chromosome"/>
</dbReference>
<reference evidence="4" key="3">
    <citation type="submission" date="2022-09" db="EMBL/GenBank/DDBJ databases">
        <title>Complete genome sequence of Vulcanisaeta souniana.</title>
        <authorList>
            <person name="Kato S."/>
            <person name="Itoh T."/>
            <person name="Ohkuma M."/>
        </authorList>
    </citation>
    <scope>NUCLEOTIDE SEQUENCE [LARGE SCALE GENOMIC DNA]</scope>
    <source>
        <strain evidence="4">JCM 11219</strain>
    </source>
</reference>
<evidence type="ECO:0008006" key="5">
    <source>
        <dbReference type="Google" id="ProtNLM"/>
    </source>
</evidence>
<proteinExistence type="predicted"/>
<dbReference type="EMBL" id="AP026830">
    <property type="protein sequence ID" value="BDR92208.1"/>
    <property type="molecule type" value="Genomic_DNA"/>
</dbReference>
<dbReference type="AlphaFoldDB" id="A0A830E3F6"/>
<reference evidence="2" key="2">
    <citation type="submission" date="2020-09" db="EMBL/GenBank/DDBJ databases">
        <authorList>
            <person name="Sun Q."/>
            <person name="Ohkuma M."/>
        </authorList>
    </citation>
    <scope>NUCLEOTIDE SEQUENCE</scope>
    <source>
        <strain evidence="2">JCM 11219</strain>
    </source>
</reference>
<evidence type="ECO:0000313" key="1">
    <source>
        <dbReference type="EMBL" id="BDR92208.1"/>
    </source>
</evidence>
<dbReference type="OrthoDB" id="28834at2157"/>
<dbReference type="GeneID" id="76206851"/>
<evidence type="ECO:0000313" key="4">
    <source>
        <dbReference type="Proteomes" id="UP001060771"/>
    </source>
</evidence>
<gene>
    <name evidence="2" type="ORF">GCM10007112_00080</name>
    <name evidence="1" type="ORF">Vsou_13010</name>
</gene>
<reference evidence="1" key="4">
    <citation type="journal article" date="2023" name="Microbiol. Resour. Announc.">
        <title>Complete Genome Sequence of Vulcanisaeta souniana Strain IC-059, a Hyperthermophilic Archaeon Isolated from Hot Spring Water in Japan.</title>
        <authorList>
            <person name="Kato S."/>
            <person name="Itoh T."/>
            <person name="Wu L."/>
            <person name="Ma J."/>
            <person name="Ohkuma M."/>
        </authorList>
    </citation>
    <scope>NUCLEOTIDE SEQUENCE</scope>
    <source>
        <strain evidence="1">JCM 11219</strain>
    </source>
</reference>
<accession>A0A830E3F6</accession>
<evidence type="ECO:0000313" key="2">
    <source>
        <dbReference type="EMBL" id="GGI67101.1"/>
    </source>
</evidence>
<dbReference type="RefSeq" id="WP_188602171.1">
    <property type="nucleotide sequence ID" value="NZ_AP026830.1"/>
</dbReference>
<organism evidence="2 3">
    <name type="scientific">Vulcanisaeta souniana JCM 11219</name>
    <dbReference type="NCBI Taxonomy" id="1293586"/>
    <lineage>
        <taxon>Archaea</taxon>
        <taxon>Thermoproteota</taxon>
        <taxon>Thermoprotei</taxon>
        <taxon>Thermoproteales</taxon>
        <taxon>Thermoproteaceae</taxon>
        <taxon>Vulcanisaeta</taxon>
    </lineage>
</organism>
<evidence type="ECO:0000313" key="3">
    <source>
        <dbReference type="Proteomes" id="UP000657075"/>
    </source>
</evidence>
<name>A0A830E3F6_9CREN</name>
<reference evidence="2" key="1">
    <citation type="journal article" date="2014" name="Int. J. Syst. Evol. Microbiol.">
        <title>Complete genome sequence of Corynebacterium casei LMG S-19264T (=DSM 44701T), isolated from a smear-ripened cheese.</title>
        <authorList>
            <consortium name="US DOE Joint Genome Institute (JGI-PGF)"/>
            <person name="Walter F."/>
            <person name="Albersmeier A."/>
            <person name="Kalinowski J."/>
            <person name="Ruckert C."/>
        </authorList>
    </citation>
    <scope>NUCLEOTIDE SEQUENCE</scope>
    <source>
        <strain evidence="2">JCM 11219</strain>
    </source>
</reference>
<protein>
    <recommendedName>
        <fullName evidence="5">Alpha/beta hydrolase</fullName>
    </recommendedName>
</protein>
<dbReference type="Proteomes" id="UP000657075">
    <property type="component" value="Unassembled WGS sequence"/>
</dbReference>
<keyword evidence="4" id="KW-1185">Reference proteome</keyword>
<dbReference type="EMBL" id="BMNM01000001">
    <property type="protein sequence ID" value="GGI67101.1"/>
    <property type="molecule type" value="Genomic_DNA"/>
</dbReference>